<evidence type="ECO:0000256" key="9">
    <source>
        <dbReference type="ARBA" id="ARBA00023242"/>
    </source>
</evidence>
<accession>A0A034WQ68</accession>
<keyword evidence="6 11" id="KW-0156">Chromatin regulator</keyword>
<dbReference type="GO" id="GO:0000417">
    <property type="term" value="C:HIR complex"/>
    <property type="evidence" value="ECO:0007669"/>
    <property type="project" value="TreeGrafter"/>
</dbReference>
<feature type="compositionally biased region" description="Low complexity" evidence="12">
    <location>
        <begin position="495"/>
        <end position="506"/>
    </location>
</feature>
<dbReference type="EMBL" id="GAKP01002188">
    <property type="protein sequence ID" value="JAC56764.1"/>
    <property type="molecule type" value="Transcribed_RNA"/>
</dbReference>
<evidence type="ECO:0000256" key="2">
    <source>
        <dbReference type="ARBA" id="ARBA00004123"/>
    </source>
</evidence>
<dbReference type="InterPro" id="IPR011494">
    <property type="entry name" value="HIRA-like_C"/>
</dbReference>
<feature type="repeat" description="WD" evidence="10">
    <location>
        <begin position="168"/>
        <end position="209"/>
    </location>
</feature>
<keyword evidence="4 10" id="KW-0853">WD repeat</keyword>
<reference evidence="15" key="1">
    <citation type="journal article" date="2014" name="BMC Genomics">
        <title>Characterizing the developmental transcriptome of the oriental fruit fly, Bactrocera dorsalis (Diptera: Tephritidae) through comparative genomic analysis with Drosophila melanogaster utilizing modENCODE datasets.</title>
        <authorList>
            <person name="Geib S.M."/>
            <person name="Calla B."/>
            <person name="Hall B."/>
            <person name="Hou S."/>
            <person name="Manoukis N.C."/>
        </authorList>
    </citation>
    <scope>NUCLEOTIDE SEQUENCE</scope>
    <source>
        <strain evidence="15">Punador</strain>
    </source>
</reference>
<evidence type="ECO:0000313" key="15">
    <source>
        <dbReference type="EMBL" id="JAC56764.1"/>
    </source>
</evidence>
<dbReference type="SUPFAM" id="SSF50978">
    <property type="entry name" value="WD40 repeat-like"/>
    <property type="match status" value="2"/>
</dbReference>
<comment type="subcellular location">
    <subcellularLocation>
        <location evidence="2 11">Nucleus</location>
    </subcellularLocation>
</comment>
<dbReference type="PANTHER" id="PTHR13831">
    <property type="entry name" value="MEMBER OF THE HIR1 FAMILY OF WD-REPEAT PROTEINS"/>
    <property type="match status" value="1"/>
</dbReference>
<dbReference type="PRINTS" id="PR00320">
    <property type="entry name" value="GPROTEINBRPT"/>
</dbReference>
<feature type="region of interest" description="Disordered" evidence="12">
    <location>
        <begin position="482"/>
        <end position="518"/>
    </location>
</feature>
<dbReference type="PROSITE" id="PS50294">
    <property type="entry name" value="WD_REPEATS_REGION"/>
    <property type="match status" value="3"/>
</dbReference>
<feature type="region of interest" description="Disordered" evidence="12">
    <location>
        <begin position="405"/>
        <end position="426"/>
    </location>
</feature>
<keyword evidence="5 11" id="KW-0677">Repeat</keyword>
<evidence type="ECO:0000256" key="11">
    <source>
        <dbReference type="RuleBase" id="RU364014"/>
    </source>
</evidence>
<dbReference type="Pfam" id="PF24105">
    <property type="entry name" value="Beta-prop_CAF1B_HIR1"/>
    <property type="match status" value="1"/>
</dbReference>
<dbReference type="PROSITE" id="PS50082">
    <property type="entry name" value="WD_REPEATS_2"/>
    <property type="match status" value="3"/>
</dbReference>
<dbReference type="GeneID" id="105225536"/>
<proteinExistence type="inferred from homology"/>
<dbReference type="SMART" id="SM00320">
    <property type="entry name" value="WD40"/>
    <property type="match status" value="8"/>
</dbReference>
<dbReference type="FunFam" id="2.130.10.10:FF:001044">
    <property type="entry name" value="Protein HIRA"/>
    <property type="match status" value="1"/>
</dbReference>
<dbReference type="Gene3D" id="2.130.10.10">
    <property type="entry name" value="YVTN repeat-like/Quinoprotein amine dehydrogenase"/>
    <property type="match status" value="2"/>
</dbReference>
<keyword evidence="9 11" id="KW-0539">Nucleus</keyword>
<dbReference type="GO" id="GO:0000785">
    <property type="term" value="C:chromatin"/>
    <property type="evidence" value="ECO:0007669"/>
    <property type="project" value="TreeGrafter"/>
</dbReference>
<dbReference type="GO" id="GO:0031491">
    <property type="term" value="F:nucleosome binding"/>
    <property type="evidence" value="ECO:0007669"/>
    <property type="project" value="TreeGrafter"/>
</dbReference>
<feature type="repeat" description="WD" evidence="10">
    <location>
        <begin position="66"/>
        <end position="102"/>
    </location>
</feature>
<dbReference type="OrthoDB" id="1741719at2759"/>
<evidence type="ECO:0000256" key="10">
    <source>
        <dbReference type="PROSITE-ProRule" id="PRU00221"/>
    </source>
</evidence>
<dbReference type="GO" id="GO:0005634">
    <property type="term" value="C:nucleus"/>
    <property type="evidence" value="ECO:0007669"/>
    <property type="project" value="UniProtKB-SubCell"/>
</dbReference>
<gene>
    <name evidence="15" type="primary">HIRA</name>
</gene>
<dbReference type="InterPro" id="IPR020472">
    <property type="entry name" value="WD40_PAC1"/>
</dbReference>
<dbReference type="InterPro" id="IPR055410">
    <property type="entry name" value="Beta-prop_CAF1B_HIR1"/>
</dbReference>
<dbReference type="FunFam" id="2.130.10.10:FF:001071">
    <property type="entry name" value="Protein HIRA"/>
    <property type="match status" value="1"/>
</dbReference>
<evidence type="ECO:0000259" key="13">
    <source>
        <dbReference type="Pfam" id="PF07569"/>
    </source>
</evidence>
<dbReference type="InterPro" id="IPR031120">
    <property type="entry name" value="HIR1-like"/>
</dbReference>
<dbReference type="GO" id="GO:0006338">
    <property type="term" value="P:chromatin remodeling"/>
    <property type="evidence" value="ECO:0007669"/>
    <property type="project" value="InterPro"/>
</dbReference>
<evidence type="ECO:0000259" key="14">
    <source>
        <dbReference type="Pfam" id="PF24105"/>
    </source>
</evidence>
<keyword evidence="7 11" id="KW-0805">Transcription regulation</keyword>
<sequence>MKLLKPSWVHHDDKPIFSVDVHQECLKFATGGQGLDSGRVVIWNLLPVLSEKIEQDESVPKMLCQLDNHLACVNCVRWSPNGQMLASGSDDKLVMIWKMSKGPSGVFGSGGLQKNAESWKCAATLRAHSGDVLDLAWSPNERWLASCSIDNTIIIWDVQSFPNMVTTLRGHSGLVKGVAWDPLGKFLASQSDDRSVKMWKTSDWSCSSTITEPFKGCGGTTHILRLSWSPDGLYLVSAHAMNGGGPTARIIEREGWKCDKDFVGHRKAVTCVRFHDTVLTRQASNADRKLQYCCMAMGSRDRSLSVWMTALNRPLVVIHDLFSDSILDLSWGPAKCILMACSGDGTVACLQFSESELGTPVSDEEKNSLFQKTYGKSVTIENGSTGTADILIENPELLRDAHEKPKAPTLPTANPTSNTPITSQPTVPIGASNGLNDSMAPALCVSGGEEATTNFNALRKQTETRTADGKRRITPVFVALSQDVSESKSEHDTPSQSSKSWNSNNSLTTPAEVASSEMNPSQMDAFAKPMITEAQEICLDARLIKTTLSAAKLQPLKAENSSVKTFPLIVTTKPSANSNTGTSTVTSNPLLTGVKPYQASTTGPKLVINLNTKCEFQKTALDHRVHVHNGYLSAGSGLLAKVTGYNIVRPTQIEKLWEILVGSPIVNLNFCHKYAMLCSLDGTLRLVGMDTGKAKLPVISLSTAAVQCAFCPSSRLVGVVTDCGILRIWHIEERRIFLAVTCHEIGGKLGTVVQFVITEDGVPMILFSNGNAYSYSEQLQSWLVLSTKDPIIRHGLQTTIPKDFQKNYFSYPLISTQAATNTFATKSTSVDMNINDWQSSAKISFIENQIMLSEAINSSHELIFWYNMYAYQLAISGTEQNLRLLLDDLLGPSPLNVTHEHKILSVPKHQLLANVLDVLKTHIKWQRLYMEYNELFQFCSKARTVVASMDTDAVMAIPQINAETESCASKPEENSASI</sequence>
<evidence type="ECO:0000256" key="4">
    <source>
        <dbReference type="ARBA" id="ARBA00022574"/>
    </source>
</evidence>
<evidence type="ECO:0000256" key="3">
    <source>
        <dbReference type="ARBA" id="ARBA00007306"/>
    </source>
</evidence>
<feature type="domain" description="CAF1B/HIR1 beta-propeller" evidence="14">
    <location>
        <begin position="1"/>
        <end position="357"/>
    </location>
</feature>
<dbReference type="Pfam" id="PF07569">
    <property type="entry name" value="Hira"/>
    <property type="match status" value="1"/>
</dbReference>
<feature type="domain" description="Protein HIRA-like C-terminal" evidence="13">
    <location>
        <begin position="692"/>
        <end position="889"/>
    </location>
</feature>
<evidence type="ECO:0000256" key="8">
    <source>
        <dbReference type="ARBA" id="ARBA00023163"/>
    </source>
</evidence>
<feature type="compositionally biased region" description="Polar residues" evidence="12">
    <location>
        <begin position="411"/>
        <end position="426"/>
    </location>
</feature>
<evidence type="ECO:0000256" key="1">
    <source>
        <dbReference type="ARBA" id="ARBA00002677"/>
    </source>
</evidence>
<dbReference type="InterPro" id="IPR036322">
    <property type="entry name" value="WD40_repeat_dom_sf"/>
</dbReference>
<dbReference type="GO" id="GO:0006351">
    <property type="term" value="P:DNA-templated transcription"/>
    <property type="evidence" value="ECO:0007669"/>
    <property type="project" value="InterPro"/>
</dbReference>
<dbReference type="CTD" id="7290"/>
<dbReference type="KEGG" id="bdr:105225536"/>
<organism evidence="15">
    <name type="scientific">Bactrocera dorsalis</name>
    <name type="common">Oriental fruit fly</name>
    <name type="synonym">Dacus dorsalis</name>
    <dbReference type="NCBI Taxonomy" id="27457"/>
    <lineage>
        <taxon>Eukaryota</taxon>
        <taxon>Metazoa</taxon>
        <taxon>Ecdysozoa</taxon>
        <taxon>Arthropoda</taxon>
        <taxon>Hexapoda</taxon>
        <taxon>Insecta</taxon>
        <taxon>Pterygota</taxon>
        <taxon>Neoptera</taxon>
        <taxon>Endopterygota</taxon>
        <taxon>Diptera</taxon>
        <taxon>Brachycera</taxon>
        <taxon>Muscomorpha</taxon>
        <taxon>Tephritoidea</taxon>
        <taxon>Tephritidae</taxon>
        <taxon>Bactrocera</taxon>
        <taxon>Bactrocera</taxon>
    </lineage>
</organism>
<evidence type="ECO:0000256" key="7">
    <source>
        <dbReference type="ARBA" id="ARBA00023015"/>
    </source>
</evidence>
<dbReference type="InterPro" id="IPR019775">
    <property type="entry name" value="WD40_repeat_CS"/>
</dbReference>
<dbReference type="InterPro" id="IPR001680">
    <property type="entry name" value="WD40_rpt"/>
</dbReference>
<keyword evidence="8 11" id="KW-0804">Transcription</keyword>
<evidence type="ECO:0000256" key="5">
    <source>
        <dbReference type="ARBA" id="ARBA00022737"/>
    </source>
</evidence>
<feature type="repeat" description="WD" evidence="10">
    <location>
        <begin position="125"/>
        <end position="166"/>
    </location>
</feature>
<evidence type="ECO:0000256" key="6">
    <source>
        <dbReference type="ARBA" id="ARBA00022853"/>
    </source>
</evidence>
<comment type="similarity">
    <text evidence="3 11">Belongs to the WD repeat HIR1 family.</text>
</comment>
<dbReference type="InterPro" id="IPR015943">
    <property type="entry name" value="WD40/YVTN_repeat-like_dom_sf"/>
</dbReference>
<comment type="function">
    <text evidence="1 11">Required for replication-independent chromatin assembly and for the periodic repression of histone gene transcription during the cell cycle.</text>
</comment>
<keyword evidence="11" id="KW-0678">Repressor</keyword>
<dbReference type="Pfam" id="PF09453">
    <property type="entry name" value="HIRA_B"/>
    <property type="match status" value="1"/>
</dbReference>
<dbReference type="PANTHER" id="PTHR13831:SF0">
    <property type="entry name" value="PROTEIN HIRA"/>
    <property type="match status" value="1"/>
</dbReference>
<dbReference type="RefSeq" id="XP_011202354.2">
    <property type="nucleotide sequence ID" value="XM_011204052.4"/>
</dbReference>
<dbReference type="AlphaFoldDB" id="A0A034WQ68"/>
<protein>
    <recommendedName>
        <fullName evidence="11">Protein HIRA</fullName>
    </recommendedName>
</protein>
<dbReference type="InterPro" id="IPR019015">
    <property type="entry name" value="HIRA_B_motif"/>
</dbReference>
<evidence type="ECO:0000256" key="12">
    <source>
        <dbReference type="SAM" id="MobiDB-lite"/>
    </source>
</evidence>
<dbReference type="CDD" id="cd00200">
    <property type="entry name" value="WD40"/>
    <property type="match status" value="1"/>
</dbReference>
<name>A0A034WQ68_BACDO</name>
<dbReference type="GO" id="GO:0006355">
    <property type="term" value="P:regulation of DNA-templated transcription"/>
    <property type="evidence" value="ECO:0007669"/>
    <property type="project" value="InterPro"/>
</dbReference>
<dbReference type="PROSITE" id="PS00678">
    <property type="entry name" value="WD_REPEATS_1"/>
    <property type="match status" value="1"/>
</dbReference>